<reference evidence="1 2" key="1">
    <citation type="journal article" date="2022" name="Hortic Res">
        <title>A haplotype resolved chromosomal level avocado genome allows analysis of novel avocado genes.</title>
        <authorList>
            <person name="Nath O."/>
            <person name="Fletcher S.J."/>
            <person name="Hayward A."/>
            <person name="Shaw L.M."/>
            <person name="Masouleh A.K."/>
            <person name="Furtado A."/>
            <person name="Henry R.J."/>
            <person name="Mitter N."/>
        </authorList>
    </citation>
    <scope>NUCLEOTIDE SEQUENCE [LARGE SCALE GENOMIC DNA]</scope>
    <source>
        <strain evidence="2">cv. Hass</strain>
    </source>
</reference>
<accession>A0ACC2M806</accession>
<protein>
    <submittedName>
        <fullName evidence="1">Uncharacterized protein</fullName>
    </submittedName>
</protein>
<dbReference type="EMBL" id="CM056813">
    <property type="protein sequence ID" value="KAJ8641829.1"/>
    <property type="molecule type" value="Genomic_DNA"/>
</dbReference>
<gene>
    <name evidence="1" type="ORF">MRB53_018523</name>
</gene>
<organism evidence="1 2">
    <name type="scientific">Persea americana</name>
    <name type="common">Avocado</name>
    <dbReference type="NCBI Taxonomy" id="3435"/>
    <lineage>
        <taxon>Eukaryota</taxon>
        <taxon>Viridiplantae</taxon>
        <taxon>Streptophyta</taxon>
        <taxon>Embryophyta</taxon>
        <taxon>Tracheophyta</taxon>
        <taxon>Spermatophyta</taxon>
        <taxon>Magnoliopsida</taxon>
        <taxon>Magnoliidae</taxon>
        <taxon>Laurales</taxon>
        <taxon>Lauraceae</taxon>
        <taxon>Persea</taxon>
    </lineage>
</organism>
<sequence length="234" mass="26743">MPTIIDSSDSDSRPSSSRFSTKLFGRERTLHSIFGGGKVADIILWKNKSFSAVILAAVTVIWFLFEVVEYNFVTLVCHISIVILLATFIWCNVASLLGRQRVHAHDDEEPPKIPDIILSESQFKEVALAFHSKQRVFIAILFDIARGKDLKLFILAIALLWMLSTVGSYFSSLRLLYFVFLCIQTLPALYDQYEDEVDYLAGRGSRNLRKVYRKFDSKVLDKIPRGPMREKKSK</sequence>
<comment type="caution">
    <text evidence="1">The sequence shown here is derived from an EMBL/GenBank/DDBJ whole genome shotgun (WGS) entry which is preliminary data.</text>
</comment>
<evidence type="ECO:0000313" key="2">
    <source>
        <dbReference type="Proteomes" id="UP001234297"/>
    </source>
</evidence>
<keyword evidence="2" id="KW-1185">Reference proteome</keyword>
<evidence type="ECO:0000313" key="1">
    <source>
        <dbReference type="EMBL" id="KAJ8641829.1"/>
    </source>
</evidence>
<name>A0ACC2M806_PERAE</name>
<proteinExistence type="predicted"/>
<dbReference type="Proteomes" id="UP001234297">
    <property type="component" value="Chromosome 5"/>
</dbReference>